<comment type="caution">
    <text evidence="1">The sequence shown here is derived from an EMBL/GenBank/DDBJ whole genome shotgun (WGS) entry which is preliminary data.</text>
</comment>
<protein>
    <submittedName>
        <fullName evidence="1">Uncharacterized protein</fullName>
    </submittedName>
</protein>
<dbReference type="EMBL" id="AOHZ01000004">
    <property type="protein sequence ID" value="ELY62074.1"/>
    <property type="molecule type" value="Genomic_DNA"/>
</dbReference>
<dbReference type="Proteomes" id="UP000011602">
    <property type="component" value="Unassembled WGS sequence"/>
</dbReference>
<reference evidence="1 2" key="1">
    <citation type="journal article" date="2014" name="PLoS Genet.">
        <title>Phylogenetically driven sequencing of extremely halophilic archaea reveals strategies for static and dynamic osmo-response.</title>
        <authorList>
            <person name="Becker E.A."/>
            <person name="Seitzer P.M."/>
            <person name="Tritt A."/>
            <person name="Larsen D."/>
            <person name="Krusor M."/>
            <person name="Yao A.I."/>
            <person name="Wu D."/>
            <person name="Madern D."/>
            <person name="Eisen J.A."/>
            <person name="Darling A.E."/>
            <person name="Facciotti M.T."/>
        </authorList>
    </citation>
    <scope>NUCLEOTIDE SEQUENCE [LARGE SCALE GENOMIC DNA]</scope>
    <source>
        <strain evidence="1 2">JCM 12255</strain>
    </source>
</reference>
<sequence length="68" mass="7429">MDEIDHQFQAWLTCPDCTGDSGVGILAHGTEIVIECYDCGTSSEFTIGQDVPVSNLDTSEIERFAQCE</sequence>
<dbReference type="eggNOG" id="ENOG502N5JD">
    <property type="taxonomic scope" value="Archaea"/>
</dbReference>
<evidence type="ECO:0000313" key="2">
    <source>
        <dbReference type="Proteomes" id="UP000011602"/>
    </source>
</evidence>
<name>L9XJY3_9EURY</name>
<dbReference type="RefSeq" id="WP_007257524.1">
    <property type="nucleotide sequence ID" value="NZ_AOHZ01000004.1"/>
</dbReference>
<dbReference type="STRING" id="1227499.C493_01050"/>
<dbReference type="AlphaFoldDB" id="L9XJY3"/>
<gene>
    <name evidence="1" type="ORF">C493_01050</name>
</gene>
<organism evidence="1 2">
    <name type="scientific">Natronolimnohabitans innermongolicus JCM 12255</name>
    <dbReference type="NCBI Taxonomy" id="1227499"/>
    <lineage>
        <taxon>Archaea</taxon>
        <taxon>Methanobacteriati</taxon>
        <taxon>Methanobacteriota</taxon>
        <taxon>Stenosarchaea group</taxon>
        <taxon>Halobacteria</taxon>
        <taxon>Halobacteriales</taxon>
        <taxon>Natrialbaceae</taxon>
        <taxon>Natronolimnohabitans</taxon>
    </lineage>
</organism>
<evidence type="ECO:0000313" key="1">
    <source>
        <dbReference type="EMBL" id="ELY62074.1"/>
    </source>
</evidence>
<keyword evidence="2" id="KW-1185">Reference proteome</keyword>
<proteinExistence type="predicted"/>
<accession>L9XJY3</accession>
<dbReference type="OrthoDB" id="191918at2157"/>